<dbReference type="Proteomes" id="UP000762703">
    <property type="component" value="Unassembled WGS sequence"/>
</dbReference>
<feature type="transmembrane region" description="Helical" evidence="1">
    <location>
        <begin position="71"/>
        <end position="87"/>
    </location>
</feature>
<organism evidence="3 4">
    <name type="scientific">Methanobrevibacter millerae</name>
    <dbReference type="NCBI Taxonomy" id="230361"/>
    <lineage>
        <taxon>Archaea</taxon>
        <taxon>Methanobacteriati</taxon>
        <taxon>Methanobacteriota</taxon>
        <taxon>Methanomada group</taxon>
        <taxon>Methanobacteria</taxon>
        <taxon>Methanobacteriales</taxon>
        <taxon>Methanobacteriaceae</taxon>
        <taxon>Methanobrevibacter</taxon>
    </lineage>
</organism>
<evidence type="ECO:0000313" key="4">
    <source>
        <dbReference type="Proteomes" id="UP000762703"/>
    </source>
</evidence>
<dbReference type="Pfam" id="PF13248">
    <property type="entry name" value="Zn_ribbon_3"/>
    <property type="match status" value="1"/>
</dbReference>
<accession>A0A8T3VKJ8</accession>
<keyword evidence="1" id="KW-0812">Transmembrane</keyword>
<gene>
    <name evidence="3" type="ORF">E7Z73_06070</name>
</gene>
<dbReference type="InterPro" id="IPR059113">
    <property type="entry name" value="Znf_ribbon"/>
</dbReference>
<evidence type="ECO:0000259" key="2">
    <source>
        <dbReference type="Pfam" id="PF13248"/>
    </source>
</evidence>
<comment type="caution">
    <text evidence="3">The sequence shown here is derived from an EMBL/GenBank/DDBJ whole genome shotgun (WGS) entry which is preliminary data.</text>
</comment>
<sequence>MVECPRCGNYPSGYPNVCPYCGYPLVNDYAQNSAKVAKTMKNFIAAVFVLLFFVSIGWIIISYLMFHDVNYIGIVLLIISIIMLAITPDD</sequence>
<dbReference type="AlphaFoldDB" id="A0A8T3VKJ8"/>
<keyword evidence="1" id="KW-0472">Membrane</keyword>
<dbReference type="EMBL" id="SUTE01000043">
    <property type="protein sequence ID" value="MBE6505291.1"/>
    <property type="molecule type" value="Genomic_DNA"/>
</dbReference>
<feature type="transmembrane region" description="Helical" evidence="1">
    <location>
        <begin position="43"/>
        <end position="65"/>
    </location>
</feature>
<reference evidence="3" key="1">
    <citation type="submission" date="2019-04" db="EMBL/GenBank/DDBJ databases">
        <title>Evolution of Biomass-Degrading Anaerobic Consortia Revealed by Metagenomics.</title>
        <authorList>
            <person name="Peng X."/>
        </authorList>
    </citation>
    <scope>NUCLEOTIDE SEQUENCE</scope>
    <source>
        <strain evidence="3">SIG12</strain>
    </source>
</reference>
<name>A0A8T3VKJ8_9EURY</name>
<evidence type="ECO:0000313" key="3">
    <source>
        <dbReference type="EMBL" id="MBE6505291.1"/>
    </source>
</evidence>
<protein>
    <recommendedName>
        <fullName evidence="2">Putative zinc-ribbon domain-containing protein</fullName>
    </recommendedName>
</protein>
<keyword evidence="1" id="KW-1133">Transmembrane helix</keyword>
<feature type="domain" description="Putative zinc-ribbon" evidence="2">
    <location>
        <begin position="1"/>
        <end position="25"/>
    </location>
</feature>
<evidence type="ECO:0000256" key="1">
    <source>
        <dbReference type="SAM" id="Phobius"/>
    </source>
</evidence>
<dbReference type="RefSeq" id="WP_303736935.1">
    <property type="nucleotide sequence ID" value="NZ_SUTE01000043.1"/>
</dbReference>
<proteinExistence type="predicted"/>